<evidence type="ECO:0000313" key="2">
    <source>
        <dbReference type="Proteomes" id="UP000782312"/>
    </source>
</evidence>
<evidence type="ECO:0000313" key="1">
    <source>
        <dbReference type="EMBL" id="MBI3126154.1"/>
    </source>
</evidence>
<name>A0A932HYP4_UNCTE</name>
<protein>
    <submittedName>
        <fullName evidence="1">DUF2007 domain-containing protein</fullName>
    </submittedName>
</protein>
<organism evidence="1 2">
    <name type="scientific">Tectimicrobiota bacterium</name>
    <dbReference type="NCBI Taxonomy" id="2528274"/>
    <lineage>
        <taxon>Bacteria</taxon>
        <taxon>Pseudomonadati</taxon>
        <taxon>Nitrospinota/Tectimicrobiota group</taxon>
        <taxon>Candidatus Tectimicrobiota</taxon>
    </lineage>
</organism>
<comment type="caution">
    <text evidence="1">The sequence shown here is derived from an EMBL/GenBank/DDBJ whole genome shotgun (WGS) entry which is preliminary data.</text>
</comment>
<reference evidence="1" key="1">
    <citation type="submission" date="2020-07" db="EMBL/GenBank/DDBJ databases">
        <title>Huge and variable diversity of episymbiotic CPR bacteria and DPANN archaea in groundwater ecosystems.</title>
        <authorList>
            <person name="He C.Y."/>
            <person name="Keren R."/>
            <person name="Whittaker M."/>
            <person name="Farag I.F."/>
            <person name="Doudna J."/>
            <person name="Cate J.H.D."/>
            <person name="Banfield J.F."/>
        </authorList>
    </citation>
    <scope>NUCLEOTIDE SEQUENCE</scope>
    <source>
        <strain evidence="1">NC_groundwater_763_Ag_S-0.2um_68_21</strain>
    </source>
</reference>
<dbReference type="AlphaFoldDB" id="A0A932HYP4"/>
<sequence length="90" mass="9361">MWKILTDPEALPSLRLVKAAGGQMEALIVKSRLEAEGIPVHLRYEAAGSLYGLAATGMGRVDVLVPEAFAEAALRLCGGEAEPIEGGDAA</sequence>
<dbReference type="EMBL" id="JACPUR010000001">
    <property type="protein sequence ID" value="MBI3126154.1"/>
    <property type="molecule type" value="Genomic_DNA"/>
</dbReference>
<dbReference type="Proteomes" id="UP000782312">
    <property type="component" value="Unassembled WGS sequence"/>
</dbReference>
<accession>A0A932HYP4</accession>
<gene>
    <name evidence="1" type="ORF">HYZ11_00945</name>
</gene>
<proteinExistence type="predicted"/>